<evidence type="ECO:0000256" key="3">
    <source>
        <dbReference type="ARBA" id="ARBA00022553"/>
    </source>
</evidence>
<keyword evidence="9 13" id="KW-1133">Transmembrane helix</keyword>
<keyword evidence="3" id="KW-0597">Phosphoprotein</keyword>
<proteinExistence type="predicted"/>
<evidence type="ECO:0000256" key="9">
    <source>
        <dbReference type="ARBA" id="ARBA00022989"/>
    </source>
</evidence>
<keyword evidence="8" id="KW-0067">ATP-binding</keyword>
<feature type="transmembrane region" description="Helical" evidence="13">
    <location>
        <begin position="12"/>
        <end position="34"/>
    </location>
</feature>
<keyword evidence="4" id="KW-0808">Transferase</keyword>
<evidence type="ECO:0000259" key="14">
    <source>
        <dbReference type="PROSITE" id="PS50885"/>
    </source>
</evidence>
<evidence type="ECO:0000256" key="13">
    <source>
        <dbReference type="SAM" id="Phobius"/>
    </source>
</evidence>
<dbReference type="SUPFAM" id="SSF158472">
    <property type="entry name" value="HAMP domain-like"/>
    <property type="match status" value="1"/>
</dbReference>
<accession>A0ABY3SF03</accession>
<keyword evidence="16" id="KW-1185">Reference proteome</keyword>
<dbReference type="InterPro" id="IPR003594">
    <property type="entry name" value="HATPase_dom"/>
</dbReference>
<keyword evidence="5 13" id="KW-0812">Transmembrane</keyword>
<dbReference type="SMART" id="SM00304">
    <property type="entry name" value="HAMP"/>
    <property type="match status" value="1"/>
</dbReference>
<name>A0ABY3SF03_9BACL</name>
<dbReference type="CDD" id="cd18774">
    <property type="entry name" value="PDC2_HK_sensor"/>
    <property type="match status" value="1"/>
</dbReference>
<gene>
    <name evidence="15" type="ORF">L0M14_18350</name>
</gene>
<evidence type="ECO:0000256" key="8">
    <source>
        <dbReference type="ARBA" id="ARBA00022840"/>
    </source>
</evidence>
<feature type="transmembrane region" description="Helical" evidence="13">
    <location>
        <begin position="304"/>
        <end position="327"/>
    </location>
</feature>
<evidence type="ECO:0000256" key="12">
    <source>
        <dbReference type="SAM" id="Coils"/>
    </source>
</evidence>
<dbReference type="RefSeq" id="WP_235118076.1">
    <property type="nucleotide sequence ID" value="NZ_CP090978.1"/>
</dbReference>
<evidence type="ECO:0000256" key="4">
    <source>
        <dbReference type="ARBA" id="ARBA00022679"/>
    </source>
</evidence>
<keyword evidence="11 13" id="KW-0472">Membrane</keyword>
<dbReference type="Gene3D" id="1.10.8.500">
    <property type="entry name" value="HAMP domain in histidine kinase"/>
    <property type="match status" value="1"/>
</dbReference>
<dbReference type="InterPro" id="IPR050640">
    <property type="entry name" value="Bact_2-comp_sensor_kinase"/>
</dbReference>
<dbReference type="Pfam" id="PF02518">
    <property type="entry name" value="HATPase_c"/>
    <property type="match status" value="1"/>
</dbReference>
<keyword evidence="2" id="KW-1003">Cell membrane</keyword>
<evidence type="ECO:0000256" key="7">
    <source>
        <dbReference type="ARBA" id="ARBA00022777"/>
    </source>
</evidence>
<organism evidence="15 16">
    <name type="scientific">Paenibacillus hexagrammi</name>
    <dbReference type="NCBI Taxonomy" id="2908839"/>
    <lineage>
        <taxon>Bacteria</taxon>
        <taxon>Bacillati</taxon>
        <taxon>Bacillota</taxon>
        <taxon>Bacilli</taxon>
        <taxon>Bacillales</taxon>
        <taxon>Paenibacillaceae</taxon>
        <taxon>Paenibacillus</taxon>
    </lineage>
</organism>
<dbReference type="InterPro" id="IPR010559">
    <property type="entry name" value="Sig_transdc_His_kin_internal"/>
</dbReference>
<dbReference type="PROSITE" id="PS50885">
    <property type="entry name" value="HAMP"/>
    <property type="match status" value="1"/>
</dbReference>
<evidence type="ECO:0000256" key="1">
    <source>
        <dbReference type="ARBA" id="ARBA00004651"/>
    </source>
</evidence>
<protein>
    <submittedName>
        <fullName evidence="15">Sensor histidine kinase</fullName>
    </submittedName>
</protein>
<keyword evidence="12" id="KW-0175">Coiled coil</keyword>
<evidence type="ECO:0000256" key="5">
    <source>
        <dbReference type="ARBA" id="ARBA00022692"/>
    </source>
</evidence>
<evidence type="ECO:0000313" key="15">
    <source>
        <dbReference type="EMBL" id="UJF31731.1"/>
    </source>
</evidence>
<dbReference type="Proteomes" id="UP001649230">
    <property type="component" value="Chromosome"/>
</dbReference>
<reference evidence="15 16" key="1">
    <citation type="journal article" date="2024" name="Int. J. Syst. Evol. Microbiol.">
        <title>Paenibacillus hexagrammi sp. nov., a novel bacterium isolated from the gut content of Hexagrammos agrammus.</title>
        <authorList>
            <person name="Jung H.K."/>
            <person name="Kim D.G."/>
            <person name="Zin H."/>
            <person name="Park J."/>
            <person name="Jung H."/>
            <person name="Kim Y.O."/>
            <person name="Kong H.J."/>
            <person name="Kim J.W."/>
            <person name="Kim Y.S."/>
        </authorList>
    </citation>
    <scope>NUCLEOTIDE SEQUENCE [LARGE SCALE GENOMIC DNA]</scope>
    <source>
        <strain evidence="15 16">YPD9-1</strain>
    </source>
</reference>
<sequence length="597" mass="68150">MISYLSRRPIKVKLLLYFLPILVSSVILTGYFSYYTAVKQLERNAYFLLNDTLEQTGVFLNDKFHAVFAQLVIIENNSAFQNILSNTDQDVDGHRYDDLIELHRQFDISYHNYDEMIDSIFVTFNNGRTFHMKEEFFIPRSIGINLQEWIKRFQNKESVNGYYWLNTHDDEVFNTVQPRKVMSVFKIYGNAESNVSAISLINMKESYLLNILRNVKVSPNGTLALISTDGVMYSKELASEYAISDSVIDQIKNNGEQNGEFKVSSNSGEPMMIQYTSLSLNKWKLAAIVPQSDILSKASQIKTITFIVVAIILLVFIVVATMFAGSLTNPIRYLSQQVKRVRQGNLDVSFQLSEQNELGVLAHGLESLVVSVKELLEKVKDEQEQKREIELIALQSQIQPHFLYNTLGSIKYLIDLDEKEKASTMVSALTHFFRIGISKGREVISLWEEIEHIRSYLSIQNIRYTGNFDFEIDIEESMLHLPIMKLTLQPIVENAIYHGIKSKYGRGSIRITGTQQGDIAILEIFDDGAGMHPEKQAELLASIQSHEVYEAPVTFGLRNVHRRLVLQFGRNYGLELESEAGVYTIVRVKIPNTGRGD</sequence>
<dbReference type="SUPFAM" id="SSF55874">
    <property type="entry name" value="ATPase domain of HSP90 chaperone/DNA topoisomerase II/histidine kinase"/>
    <property type="match status" value="1"/>
</dbReference>
<keyword evidence="6" id="KW-0547">Nucleotide-binding</keyword>
<dbReference type="Pfam" id="PF06580">
    <property type="entry name" value="His_kinase"/>
    <property type="match status" value="1"/>
</dbReference>
<dbReference type="InterPro" id="IPR036890">
    <property type="entry name" value="HATPase_C_sf"/>
</dbReference>
<evidence type="ECO:0000313" key="16">
    <source>
        <dbReference type="Proteomes" id="UP001649230"/>
    </source>
</evidence>
<dbReference type="PANTHER" id="PTHR34220">
    <property type="entry name" value="SENSOR HISTIDINE KINASE YPDA"/>
    <property type="match status" value="1"/>
</dbReference>
<dbReference type="EMBL" id="CP090978">
    <property type="protein sequence ID" value="UJF31731.1"/>
    <property type="molecule type" value="Genomic_DNA"/>
</dbReference>
<keyword evidence="10" id="KW-0902">Two-component regulatory system</keyword>
<comment type="subcellular location">
    <subcellularLocation>
        <location evidence="1">Cell membrane</location>
        <topology evidence="1">Multi-pass membrane protein</topology>
    </subcellularLocation>
</comment>
<dbReference type="Pfam" id="PF00672">
    <property type="entry name" value="HAMP"/>
    <property type="match status" value="1"/>
</dbReference>
<dbReference type="Gene3D" id="3.30.450.20">
    <property type="entry name" value="PAS domain"/>
    <property type="match status" value="1"/>
</dbReference>
<dbReference type="GO" id="GO:0016301">
    <property type="term" value="F:kinase activity"/>
    <property type="evidence" value="ECO:0007669"/>
    <property type="project" value="UniProtKB-KW"/>
</dbReference>
<dbReference type="InterPro" id="IPR003660">
    <property type="entry name" value="HAMP_dom"/>
</dbReference>
<dbReference type="Gene3D" id="3.30.565.10">
    <property type="entry name" value="Histidine kinase-like ATPase, C-terminal domain"/>
    <property type="match status" value="1"/>
</dbReference>
<dbReference type="PANTHER" id="PTHR34220:SF11">
    <property type="entry name" value="SENSOR PROTEIN KINASE HPTS"/>
    <property type="match status" value="1"/>
</dbReference>
<evidence type="ECO:0000256" key="10">
    <source>
        <dbReference type="ARBA" id="ARBA00023012"/>
    </source>
</evidence>
<dbReference type="CDD" id="cd06225">
    <property type="entry name" value="HAMP"/>
    <property type="match status" value="1"/>
</dbReference>
<feature type="coiled-coil region" evidence="12">
    <location>
        <begin position="365"/>
        <end position="392"/>
    </location>
</feature>
<feature type="domain" description="HAMP" evidence="14">
    <location>
        <begin position="325"/>
        <end position="377"/>
    </location>
</feature>
<evidence type="ECO:0000256" key="6">
    <source>
        <dbReference type="ARBA" id="ARBA00022741"/>
    </source>
</evidence>
<keyword evidence="7 15" id="KW-0418">Kinase</keyword>
<evidence type="ECO:0000256" key="11">
    <source>
        <dbReference type="ARBA" id="ARBA00023136"/>
    </source>
</evidence>
<evidence type="ECO:0000256" key="2">
    <source>
        <dbReference type="ARBA" id="ARBA00022475"/>
    </source>
</evidence>